<feature type="compositionally biased region" description="Basic and acidic residues" evidence="3">
    <location>
        <begin position="451"/>
        <end position="466"/>
    </location>
</feature>
<accession>A0A4T0LVD2</accession>
<gene>
    <name evidence="5" type="ORF">E3Q01_04255</name>
    <name evidence="4" type="ORF">E3Q22_04271</name>
</gene>
<dbReference type="Pfam" id="PF00400">
    <property type="entry name" value="WD40"/>
    <property type="match status" value="1"/>
</dbReference>
<dbReference type="InterPro" id="IPR001680">
    <property type="entry name" value="WD40_rpt"/>
</dbReference>
<dbReference type="AlphaFoldDB" id="A0A4T0LVD2"/>
<dbReference type="EMBL" id="SPRX01000088">
    <property type="protein sequence ID" value="TIC61735.1"/>
    <property type="molecule type" value="Genomic_DNA"/>
</dbReference>
<dbReference type="SMART" id="SM00320">
    <property type="entry name" value="WD40"/>
    <property type="match status" value="6"/>
</dbReference>
<reference evidence="6 7" key="1">
    <citation type="submission" date="2019-03" db="EMBL/GenBank/DDBJ databases">
        <title>Sequencing 25 genomes of Wallemia mellicola.</title>
        <authorList>
            <person name="Gostincar C."/>
        </authorList>
    </citation>
    <scope>NUCLEOTIDE SEQUENCE [LARGE SCALE GENOMIC DNA]</scope>
    <source>
        <strain evidence="4 6">EXF-6152</strain>
        <strain evidence="5 7">EXF-757</strain>
    </source>
</reference>
<evidence type="ECO:0000256" key="1">
    <source>
        <dbReference type="ARBA" id="ARBA00022574"/>
    </source>
</evidence>
<evidence type="ECO:0000313" key="5">
    <source>
        <dbReference type="EMBL" id="TIC61735.1"/>
    </source>
</evidence>
<keyword evidence="1" id="KW-0853">WD repeat</keyword>
<dbReference type="InterPro" id="IPR045151">
    <property type="entry name" value="DCAF8"/>
</dbReference>
<dbReference type="EMBL" id="SPRC01000081">
    <property type="protein sequence ID" value="TIB73943.1"/>
    <property type="molecule type" value="Genomic_DNA"/>
</dbReference>
<feature type="region of interest" description="Disordered" evidence="3">
    <location>
        <begin position="446"/>
        <end position="466"/>
    </location>
</feature>
<feature type="compositionally biased region" description="Acidic residues" evidence="3">
    <location>
        <begin position="570"/>
        <end position="591"/>
    </location>
</feature>
<sequence>MRLPYRNSDFYKNGLPYSNSFKAHTGCVNAVTFSKTNGISSASTRYPFSHPNLRIMASGGDCTTVYLWDLFRDFDGATPIHAFSGPTKNIFTLEFNCQDDTLYCGSNDAVIYKYDLQSQTKDVFGMKSPVYKDKLEDLPTSPPDVRQTSHASSISQISAHPIHSSLILSASSDDELHITDERVSNYDNVGHFHTTAEWRDVKWHPVSEHLFGCCDSRGGVYLNDIRKGFTGYNITSGSFSESVDPFVDDMSVMQYNAQLTNTHASKRVKLDSSSISFNNTGDLFGVIYQHSFPTIYSLNKSDPLAVLTGDYLPYGARVSPGERTYSTSCTTKHCSFEGDYFATGSDDFRGYVWKIPPISRLLEGRREVSNESLLEGFENGSFGQYRSVFSKSKDEDVCIPTIVNRPAFRLEGHASIVNSAMIHPTLPLVATSGVEKIIKMHTPTPFTNNLEAKETPKSRKMGNETRSSRRDFLMALLTSPYENEEGTVEEDPLTLNFFDSLLRRDQEVDIWNEPDSNDEEDEEVDEHDDIDEDDVADVMMRFARDNSFGDGHEDETDDDDSDGPIVITNNEDEVSSDGSEESIDIDEAYPV</sequence>
<dbReference type="InterPro" id="IPR036322">
    <property type="entry name" value="WD40_repeat_dom_sf"/>
</dbReference>
<dbReference type="GO" id="GO:0080008">
    <property type="term" value="C:Cul4-RING E3 ubiquitin ligase complex"/>
    <property type="evidence" value="ECO:0007669"/>
    <property type="project" value="TreeGrafter"/>
</dbReference>
<dbReference type="Proteomes" id="UP000310685">
    <property type="component" value="Unassembled WGS sequence"/>
</dbReference>
<dbReference type="GO" id="GO:0005737">
    <property type="term" value="C:cytoplasm"/>
    <property type="evidence" value="ECO:0007669"/>
    <property type="project" value="TreeGrafter"/>
</dbReference>
<evidence type="ECO:0000313" key="6">
    <source>
        <dbReference type="Proteomes" id="UP000310685"/>
    </source>
</evidence>
<dbReference type="PANTHER" id="PTHR15574:SF40">
    <property type="entry name" value="WD AND TETRATRICOPEPTIDE REPEATS PROTEIN 1"/>
    <property type="match status" value="1"/>
</dbReference>
<dbReference type="Proteomes" id="UP000310708">
    <property type="component" value="Unassembled WGS sequence"/>
</dbReference>
<evidence type="ECO:0000256" key="2">
    <source>
        <dbReference type="ARBA" id="ARBA00022737"/>
    </source>
</evidence>
<name>A0A4T0LVD2_9BASI</name>
<evidence type="ECO:0000313" key="7">
    <source>
        <dbReference type="Proteomes" id="UP000310708"/>
    </source>
</evidence>
<feature type="compositionally biased region" description="Acidic residues" evidence="3">
    <location>
        <begin position="552"/>
        <end position="562"/>
    </location>
</feature>
<protein>
    <submittedName>
        <fullName evidence="4">WD40 repeat-like protein</fullName>
    </submittedName>
</protein>
<evidence type="ECO:0000313" key="4">
    <source>
        <dbReference type="EMBL" id="TIB73943.1"/>
    </source>
</evidence>
<dbReference type="SUPFAM" id="SSF50978">
    <property type="entry name" value="WD40 repeat-like"/>
    <property type="match status" value="1"/>
</dbReference>
<organism evidence="4 6">
    <name type="scientific">Wallemia mellicola</name>
    <dbReference type="NCBI Taxonomy" id="1708541"/>
    <lineage>
        <taxon>Eukaryota</taxon>
        <taxon>Fungi</taxon>
        <taxon>Dikarya</taxon>
        <taxon>Basidiomycota</taxon>
        <taxon>Wallemiomycotina</taxon>
        <taxon>Wallemiomycetes</taxon>
        <taxon>Wallemiales</taxon>
        <taxon>Wallemiaceae</taxon>
        <taxon>Wallemia</taxon>
    </lineage>
</organism>
<feature type="compositionally biased region" description="Acidic residues" evidence="3">
    <location>
        <begin position="508"/>
        <end position="536"/>
    </location>
</feature>
<keyword evidence="2" id="KW-0677">Repeat</keyword>
<comment type="caution">
    <text evidence="4">The sequence shown here is derived from an EMBL/GenBank/DDBJ whole genome shotgun (WGS) entry which is preliminary data.</text>
</comment>
<dbReference type="PANTHER" id="PTHR15574">
    <property type="entry name" value="WD REPEAT DOMAIN-CONTAINING FAMILY"/>
    <property type="match status" value="1"/>
</dbReference>
<dbReference type="Gene3D" id="2.130.10.10">
    <property type="entry name" value="YVTN repeat-like/Quinoprotein amine dehydrogenase"/>
    <property type="match status" value="2"/>
</dbReference>
<evidence type="ECO:0000256" key="3">
    <source>
        <dbReference type="SAM" id="MobiDB-lite"/>
    </source>
</evidence>
<proteinExistence type="predicted"/>
<feature type="region of interest" description="Disordered" evidence="3">
    <location>
        <begin position="508"/>
        <end position="591"/>
    </location>
</feature>
<dbReference type="InterPro" id="IPR015943">
    <property type="entry name" value="WD40/YVTN_repeat-like_dom_sf"/>
</dbReference>
<dbReference type="GO" id="GO:0045717">
    <property type="term" value="P:negative regulation of fatty acid biosynthetic process"/>
    <property type="evidence" value="ECO:0007669"/>
    <property type="project" value="TreeGrafter"/>
</dbReference>